<keyword evidence="3 5" id="KW-1133">Transmembrane helix</keyword>
<dbReference type="SMART" id="SM01415">
    <property type="entry name" value="DUF106"/>
    <property type="match status" value="1"/>
</dbReference>
<feature type="transmembrane region" description="Helical" evidence="5">
    <location>
        <begin position="28"/>
        <end position="49"/>
    </location>
</feature>
<dbReference type="EMBL" id="LWMT01000265">
    <property type="protein sequence ID" value="KZX10746.1"/>
    <property type="molecule type" value="Genomic_DNA"/>
</dbReference>
<dbReference type="OrthoDB" id="84619at2157"/>
<dbReference type="GO" id="GO:0016020">
    <property type="term" value="C:membrane"/>
    <property type="evidence" value="ECO:0007669"/>
    <property type="project" value="UniProtKB-SubCell"/>
</dbReference>
<proteinExistence type="predicted"/>
<comment type="subcellular location">
    <subcellularLocation>
        <location evidence="1">Membrane</location>
        <topology evidence="1">Multi-pass membrane protein</topology>
    </subcellularLocation>
</comment>
<keyword evidence="7" id="KW-1185">Reference proteome</keyword>
<dbReference type="RefSeq" id="WP_066973544.1">
    <property type="nucleotide sequence ID" value="NZ_LWMT01000265.1"/>
</dbReference>
<protein>
    <recommendedName>
        <fullName evidence="8">DUF106 domain-containing protein</fullName>
    </recommendedName>
</protein>
<keyword evidence="4 5" id="KW-0472">Membrane</keyword>
<accession>A0A165ZHS2</accession>
<keyword evidence="2 5" id="KW-0812">Transmembrane</keyword>
<reference evidence="6 7" key="1">
    <citation type="submission" date="2016-04" db="EMBL/GenBank/DDBJ databases">
        <title>Genome sequence of Methanobrevibacter filiformis DSM 11501.</title>
        <authorList>
            <person name="Poehlein A."/>
            <person name="Seedorf H."/>
            <person name="Daniel R."/>
        </authorList>
    </citation>
    <scope>NUCLEOTIDE SEQUENCE [LARGE SCALE GENOMIC DNA]</scope>
    <source>
        <strain evidence="6 7">DSM 11501</strain>
    </source>
</reference>
<dbReference type="PATRIC" id="fig|55758.3.peg.1868"/>
<comment type="caution">
    <text evidence="6">The sequence shown here is derived from an EMBL/GenBank/DDBJ whole genome shotgun (WGS) entry which is preliminary data.</text>
</comment>
<evidence type="ECO:0000256" key="1">
    <source>
        <dbReference type="ARBA" id="ARBA00004141"/>
    </source>
</evidence>
<dbReference type="PANTHER" id="PTHR42198:SF1">
    <property type="entry name" value="INTEGRAL MEMBRANE PROTEIN"/>
    <property type="match status" value="1"/>
</dbReference>
<name>A0A165ZHS2_9EURY</name>
<evidence type="ECO:0000256" key="5">
    <source>
        <dbReference type="SAM" id="Phobius"/>
    </source>
</evidence>
<feature type="transmembrane region" description="Helical" evidence="5">
    <location>
        <begin position="101"/>
        <end position="120"/>
    </location>
</feature>
<organism evidence="6 7">
    <name type="scientific">Methanobrevibacter filiformis</name>
    <dbReference type="NCBI Taxonomy" id="55758"/>
    <lineage>
        <taxon>Archaea</taxon>
        <taxon>Methanobacteriati</taxon>
        <taxon>Methanobacteriota</taxon>
        <taxon>Methanomada group</taxon>
        <taxon>Methanobacteria</taxon>
        <taxon>Methanobacteriales</taxon>
        <taxon>Methanobacteriaceae</taxon>
        <taxon>Methanobrevibacter</taxon>
    </lineage>
</organism>
<evidence type="ECO:0000256" key="2">
    <source>
        <dbReference type="ARBA" id="ARBA00022692"/>
    </source>
</evidence>
<dbReference type="PANTHER" id="PTHR42198">
    <property type="entry name" value="INTEGRAL MEMBRANE PROTEIN"/>
    <property type="match status" value="1"/>
</dbReference>
<evidence type="ECO:0008006" key="8">
    <source>
        <dbReference type="Google" id="ProtNLM"/>
    </source>
</evidence>
<gene>
    <name evidence="6" type="ORF">MBFIL_16580</name>
</gene>
<dbReference type="Pfam" id="PF01956">
    <property type="entry name" value="EMC3_TMCO1"/>
    <property type="match status" value="1"/>
</dbReference>
<evidence type="ECO:0000313" key="7">
    <source>
        <dbReference type="Proteomes" id="UP000077066"/>
    </source>
</evidence>
<sequence>MVLEIIFGALNSIFNPIIAIDPDPSNPLLTIFLISTIISLITTVANKLLVNHDEMDDIREEMKEFQNRMREAQKSGDAKAIAKMQNEQKDFMKKQSDMMKMSFKPLIVTFVPILLIFYWMGQASLNSAIASFPPFVFYVLLVPVWRGIYAIFTNPVVVTTVPYAVGWLGWYILCTFTVSQILRKAFGLKSGM</sequence>
<evidence type="ECO:0000256" key="4">
    <source>
        <dbReference type="ARBA" id="ARBA00023136"/>
    </source>
</evidence>
<dbReference type="InterPro" id="IPR002809">
    <property type="entry name" value="EMC3/TMCO1"/>
</dbReference>
<dbReference type="InterPro" id="IPR038978">
    <property type="entry name" value="MJ0935"/>
</dbReference>
<evidence type="ECO:0000313" key="6">
    <source>
        <dbReference type="EMBL" id="KZX10746.1"/>
    </source>
</evidence>
<dbReference type="Proteomes" id="UP000077066">
    <property type="component" value="Unassembled WGS sequence"/>
</dbReference>
<dbReference type="AlphaFoldDB" id="A0A165ZHS2"/>
<feature type="transmembrane region" description="Helical" evidence="5">
    <location>
        <begin position="132"/>
        <end position="152"/>
    </location>
</feature>
<feature type="transmembrane region" description="Helical" evidence="5">
    <location>
        <begin position="164"/>
        <end position="182"/>
    </location>
</feature>
<dbReference type="STRING" id="55758.MBFIL_16580"/>
<evidence type="ECO:0000256" key="3">
    <source>
        <dbReference type="ARBA" id="ARBA00022989"/>
    </source>
</evidence>